<sequence>MVRRGNLLRIKRGSGIRRVQEAGEKEGAEQC</sequence>
<reference evidence="1" key="1">
    <citation type="submission" date="2018-02" db="EMBL/GenBank/DDBJ databases">
        <title>Rhizophora mucronata_Transcriptome.</title>
        <authorList>
            <person name="Meera S.P."/>
            <person name="Sreeshan A."/>
            <person name="Augustine A."/>
        </authorList>
    </citation>
    <scope>NUCLEOTIDE SEQUENCE</scope>
    <source>
        <tissue evidence="1">Leaf</tissue>
    </source>
</reference>
<proteinExistence type="predicted"/>
<accession>A0A2P2IH58</accession>
<organism evidence="1">
    <name type="scientific">Rhizophora mucronata</name>
    <name type="common">Asiatic mangrove</name>
    <dbReference type="NCBI Taxonomy" id="61149"/>
    <lineage>
        <taxon>Eukaryota</taxon>
        <taxon>Viridiplantae</taxon>
        <taxon>Streptophyta</taxon>
        <taxon>Embryophyta</taxon>
        <taxon>Tracheophyta</taxon>
        <taxon>Spermatophyta</taxon>
        <taxon>Magnoliopsida</taxon>
        <taxon>eudicotyledons</taxon>
        <taxon>Gunneridae</taxon>
        <taxon>Pentapetalae</taxon>
        <taxon>rosids</taxon>
        <taxon>fabids</taxon>
        <taxon>Malpighiales</taxon>
        <taxon>Rhizophoraceae</taxon>
        <taxon>Rhizophora</taxon>
    </lineage>
</organism>
<name>A0A2P2IH58_RHIMU</name>
<protein>
    <submittedName>
        <fullName evidence="1">Uncharacterized protein LOC105117248</fullName>
    </submittedName>
</protein>
<dbReference type="AlphaFoldDB" id="A0A2P2IH58"/>
<evidence type="ECO:0000313" key="1">
    <source>
        <dbReference type="EMBL" id="MBW80556.1"/>
    </source>
</evidence>
<dbReference type="EMBL" id="GGEC01000073">
    <property type="protein sequence ID" value="MBW80556.1"/>
    <property type="molecule type" value="Transcribed_RNA"/>
</dbReference>